<keyword evidence="1" id="KW-1133">Transmembrane helix</keyword>
<evidence type="ECO:0000313" key="3">
    <source>
        <dbReference type="Proteomes" id="UP000193944"/>
    </source>
</evidence>
<dbReference type="AlphaFoldDB" id="A0A1Y1W974"/>
<reference evidence="2 3" key="1">
    <citation type="submission" date="2016-08" db="EMBL/GenBank/DDBJ databases">
        <title>A Parts List for Fungal Cellulosomes Revealed by Comparative Genomics.</title>
        <authorList>
            <consortium name="DOE Joint Genome Institute"/>
            <person name="Haitjema C.H."/>
            <person name="Gilmore S.P."/>
            <person name="Henske J.K."/>
            <person name="Solomon K.V."/>
            <person name="De Groot R."/>
            <person name="Kuo A."/>
            <person name="Mondo S.J."/>
            <person name="Salamov A.A."/>
            <person name="Labutti K."/>
            <person name="Zhao Z."/>
            <person name="Chiniquy J."/>
            <person name="Barry K."/>
            <person name="Brewer H.M."/>
            <person name="Purvine S.O."/>
            <person name="Wright A.T."/>
            <person name="Boxma B."/>
            <person name="Van Alen T."/>
            <person name="Hackstein J.H."/>
            <person name="Baker S.E."/>
            <person name="Grigoriev I.V."/>
            <person name="O'Malley M.A."/>
        </authorList>
    </citation>
    <scope>NUCLEOTIDE SEQUENCE [LARGE SCALE GENOMIC DNA]</scope>
    <source>
        <strain evidence="2 3">S4</strain>
    </source>
</reference>
<feature type="transmembrane region" description="Helical" evidence="1">
    <location>
        <begin position="350"/>
        <end position="367"/>
    </location>
</feature>
<dbReference type="Proteomes" id="UP000193944">
    <property type="component" value="Unassembled WGS sequence"/>
</dbReference>
<name>A0A1Y1W974_9FUNG</name>
<evidence type="ECO:0000256" key="1">
    <source>
        <dbReference type="SAM" id="Phobius"/>
    </source>
</evidence>
<dbReference type="EMBL" id="MCFG01000416">
    <property type="protein sequence ID" value="ORX69806.1"/>
    <property type="molecule type" value="Genomic_DNA"/>
</dbReference>
<comment type="caution">
    <text evidence="2">The sequence shown here is derived from an EMBL/GenBank/DDBJ whole genome shotgun (WGS) entry which is preliminary data.</text>
</comment>
<feature type="transmembrane region" description="Helical" evidence="1">
    <location>
        <begin position="305"/>
        <end position="324"/>
    </location>
</feature>
<keyword evidence="1" id="KW-0472">Membrane</keyword>
<protein>
    <submittedName>
        <fullName evidence="2">Uncharacterized protein</fullName>
    </submittedName>
</protein>
<reference evidence="2 3" key="2">
    <citation type="submission" date="2016-08" db="EMBL/GenBank/DDBJ databases">
        <title>Pervasive Adenine N6-methylation of Active Genes in Fungi.</title>
        <authorList>
            <consortium name="DOE Joint Genome Institute"/>
            <person name="Mondo S.J."/>
            <person name="Dannebaum R.O."/>
            <person name="Kuo R.C."/>
            <person name="Labutti K."/>
            <person name="Haridas S."/>
            <person name="Kuo A."/>
            <person name="Salamov A."/>
            <person name="Ahrendt S.R."/>
            <person name="Lipzen A."/>
            <person name="Sullivan W."/>
            <person name="Andreopoulos W.B."/>
            <person name="Clum A."/>
            <person name="Lindquist E."/>
            <person name="Daum C."/>
            <person name="Ramamoorthy G.K."/>
            <person name="Gryganskyi A."/>
            <person name="Culley D."/>
            <person name="Magnuson J.K."/>
            <person name="James T.Y."/>
            <person name="O'Malley M.A."/>
            <person name="Stajich J.E."/>
            <person name="Spatafora J.W."/>
            <person name="Visel A."/>
            <person name="Grigoriev I.V."/>
        </authorList>
    </citation>
    <scope>NUCLEOTIDE SEQUENCE [LARGE SCALE GENOMIC DNA]</scope>
    <source>
        <strain evidence="2 3">S4</strain>
    </source>
</reference>
<dbReference type="OrthoDB" id="10519836at2759"/>
<evidence type="ECO:0000313" key="2">
    <source>
        <dbReference type="EMBL" id="ORX69806.1"/>
    </source>
</evidence>
<feature type="transmembrane region" description="Helical" evidence="1">
    <location>
        <begin position="379"/>
        <end position="402"/>
    </location>
</feature>
<proteinExistence type="predicted"/>
<sequence>MPDEAFDFIEILISEDYPYFTECNISITPFENIYGTRCKSVTQSSKKDLCNSVLSLIGTYPYYYIYNNVTNIIYLTHIKIDDYTRGMTVNNNSLINTSIFNDEFKDKIFICDEEANFDNSKITYYDKYKIEVPINNKNNKIVLKSMTDMIGNTIEQTQEEICSIYEETMKQAKPVQFPYGNFNELIQLQENAPIPLLFAHLYYKHNDTEEGSFEAIINECCDIIDDSLKPFCTNVLNKKISFGKCISSTQQLPIIYENCIITNDTNLYPEYITGFICSYSVKNDLIVSIYNTNSITKMDYKDTGYFMYLILPIIQFILLILWSFTQSGTEIKNIYIKNVGSYPYTSKKTFVASIISVIQLISCYVAITYQIENTDIELFMLIINASFSLIINLIFIDFKLVIKGIIAKISKIFHRGLINNNIVVYTHVNDSMNSNTFISLN</sequence>
<keyword evidence="1" id="KW-0812">Transmembrane</keyword>
<accession>A0A1Y1W974</accession>
<organism evidence="2 3">
    <name type="scientific">Anaeromyces robustus</name>
    <dbReference type="NCBI Taxonomy" id="1754192"/>
    <lineage>
        <taxon>Eukaryota</taxon>
        <taxon>Fungi</taxon>
        <taxon>Fungi incertae sedis</taxon>
        <taxon>Chytridiomycota</taxon>
        <taxon>Chytridiomycota incertae sedis</taxon>
        <taxon>Neocallimastigomycetes</taxon>
        <taxon>Neocallimastigales</taxon>
        <taxon>Neocallimastigaceae</taxon>
        <taxon>Anaeromyces</taxon>
    </lineage>
</organism>
<keyword evidence="3" id="KW-1185">Reference proteome</keyword>
<gene>
    <name evidence="2" type="ORF">BCR32DRAFT_272423</name>
</gene>